<dbReference type="InterPro" id="IPR001920">
    <property type="entry name" value="Asp/Glu_race"/>
</dbReference>
<gene>
    <name evidence="3" type="ORF">HCR76_05950</name>
</gene>
<organism evidence="3 4">
    <name type="scientific">Paramicrobacterium chengjingii</name>
    <dbReference type="NCBI Taxonomy" id="2769067"/>
    <lineage>
        <taxon>Bacteria</taxon>
        <taxon>Bacillati</taxon>
        <taxon>Actinomycetota</taxon>
        <taxon>Actinomycetes</taxon>
        <taxon>Micrococcales</taxon>
        <taxon>Microbacteriaceae</taxon>
        <taxon>Paramicrobacterium</taxon>
    </lineage>
</organism>
<evidence type="ECO:0000256" key="2">
    <source>
        <dbReference type="ARBA" id="ARBA00023235"/>
    </source>
</evidence>
<protein>
    <submittedName>
        <fullName evidence="3">Amino acid racemase</fullName>
        <ecNumber evidence="3">5.1.1.-</ecNumber>
    </submittedName>
</protein>
<dbReference type="PANTHER" id="PTHR21198:SF7">
    <property type="entry name" value="ASPARTATE-GLUTAMATE RACEMASE FAMILY"/>
    <property type="match status" value="1"/>
</dbReference>
<name>A0ABX6YLC8_9MICO</name>
<dbReference type="Proteomes" id="UP000662814">
    <property type="component" value="Chromosome"/>
</dbReference>
<proteinExistence type="inferred from homology"/>
<dbReference type="EMBL" id="CP061169">
    <property type="protein sequence ID" value="QPZ39598.1"/>
    <property type="molecule type" value="Genomic_DNA"/>
</dbReference>
<dbReference type="Gene3D" id="3.40.50.1860">
    <property type="match status" value="2"/>
</dbReference>
<sequence length="248" mass="26261">MSNAHAESRVVGILGGMGPAATVDFYDKLIKATPATKDQDHLRVVIWADPTVPDRTKALRSGGLDPTPWLDRGVENLVASGAEILVVPCNTIHAYLPAVVRDKNIHFISIIDAAVQQAQQAASAGKVGLLATQATLESGVYQEALGERGFETVVPSRRIQSRLMQVIYQVKAGDTGEAVRNVTASILDDLAAQGVTAVIAACTEISVLVSDLTASIPVIDPSHALALRTVAAAREPADSFERVHMKPN</sequence>
<evidence type="ECO:0000256" key="1">
    <source>
        <dbReference type="ARBA" id="ARBA00007847"/>
    </source>
</evidence>
<dbReference type="PANTHER" id="PTHR21198">
    <property type="entry name" value="GLUTAMATE RACEMASE"/>
    <property type="match status" value="1"/>
</dbReference>
<keyword evidence="4" id="KW-1185">Reference proteome</keyword>
<reference evidence="3 4" key="1">
    <citation type="submission" date="2020-12" db="EMBL/GenBank/DDBJ databases">
        <title>Microbacterium sp. HY060.</title>
        <authorList>
            <person name="Zhou J."/>
        </authorList>
    </citation>
    <scope>NUCLEOTIDE SEQUENCE [LARGE SCALE GENOMIC DNA]</scope>
    <source>
        <strain evidence="3 4">HY60</strain>
    </source>
</reference>
<comment type="similarity">
    <text evidence="1">Belongs to the aspartate/glutamate racemases family.</text>
</comment>
<dbReference type="RefSeq" id="WP_166989127.1">
    <property type="nucleotide sequence ID" value="NZ_CP061169.1"/>
</dbReference>
<dbReference type="NCBIfam" id="TIGR00035">
    <property type="entry name" value="asp_race"/>
    <property type="match status" value="1"/>
</dbReference>
<accession>A0ABX6YLC8</accession>
<dbReference type="InterPro" id="IPR004380">
    <property type="entry name" value="Asp_race"/>
</dbReference>
<evidence type="ECO:0000313" key="3">
    <source>
        <dbReference type="EMBL" id="QPZ39598.1"/>
    </source>
</evidence>
<dbReference type="SUPFAM" id="SSF53681">
    <property type="entry name" value="Aspartate/glutamate racemase"/>
    <property type="match status" value="2"/>
</dbReference>
<dbReference type="GO" id="GO:0016853">
    <property type="term" value="F:isomerase activity"/>
    <property type="evidence" value="ECO:0007669"/>
    <property type="project" value="UniProtKB-KW"/>
</dbReference>
<evidence type="ECO:0000313" key="4">
    <source>
        <dbReference type="Proteomes" id="UP000662814"/>
    </source>
</evidence>
<keyword evidence="2 3" id="KW-0413">Isomerase</keyword>
<dbReference type="Pfam" id="PF01177">
    <property type="entry name" value="Asp_Glu_race"/>
    <property type="match status" value="1"/>
</dbReference>
<dbReference type="EC" id="5.1.1.-" evidence="3"/>
<dbReference type="InterPro" id="IPR015942">
    <property type="entry name" value="Asp/Glu/hydantoin_racemase"/>
</dbReference>